<dbReference type="Pfam" id="PF13377">
    <property type="entry name" value="Peripla_BP_3"/>
    <property type="match status" value="1"/>
</dbReference>
<sequence>MTNKISIKDIAKIANVSIATVSNVINGTGRVSAETAAKVKKVIQELQFVPSASARSLKDKNSHLIAIVVPFIEKGILQDNPFYWELVRGVESGARNHEVQVILLGISEAEDFSFVKGRHLDGLIVVGVYQHSEAFRKIKSIGIPCVFLDSYLSDSSLYQVELDDEAGGYLATKHLIGLGHRDIAVLTGKMEQSGVISCRYQGYLRALREAGISESPDYILQADSSVHGGYQAAQKLGSLADRISAIFALSDVSAMGLIRGLHDLGLRVPEDISVVGFDDIFYTKYMIPSLTTIQQDIVNKGQEAVKMLLDQINGTQSPLKKAVLPVSLVVRQSTSAPKKI</sequence>
<dbReference type="PROSITE" id="PS50943">
    <property type="entry name" value="HTH_CROC1"/>
    <property type="match status" value="1"/>
</dbReference>
<dbReference type="CDD" id="cd06267">
    <property type="entry name" value="PBP1_LacI_sugar_binding-like"/>
    <property type="match status" value="1"/>
</dbReference>
<dbReference type="PROSITE" id="PS00356">
    <property type="entry name" value="HTH_LACI_1"/>
    <property type="match status" value="1"/>
</dbReference>
<name>A0A919XMB4_9BACL</name>
<organism evidence="6 7">
    <name type="scientific">Paenibacillus antibioticophila</name>
    <dbReference type="NCBI Taxonomy" id="1274374"/>
    <lineage>
        <taxon>Bacteria</taxon>
        <taxon>Bacillati</taxon>
        <taxon>Bacillota</taxon>
        <taxon>Bacilli</taxon>
        <taxon>Bacillales</taxon>
        <taxon>Paenibacillaceae</taxon>
        <taxon>Paenibacillus</taxon>
    </lineage>
</organism>
<evidence type="ECO:0000256" key="3">
    <source>
        <dbReference type="ARBA" id="ARBA00023163"/>
    </source>
</evidence>
<dbReference type="GO" id="GO:0003700">
    <property type="term" value="F:DNA-binding transcription factor activity"/>
    <property type="evidence" value="ECO:0007669"/>
    <property type="project" value="TreeGrafter"/>
</dbReference>
<dbReference type="Gene3D" id="1.10.260.40">
    <property type="entry name" value="lambda repressor-like DNA-binding domains"/>
    <property type="match status" value="1"/>
</dbReference>
<comment type="caution">
    <text evidence="6">The sequence shown here is derived from an EMBL/GenBank/DDBJ whole genome shotgun (WGS) entry which is preliminary data.</text>
</comment>
<dbReference type="Gene3D" id="3.40.50.2300">
    <property type="match status" value="2"/>
</dbReference>
<dbReference type="InterPro" id="IPR028082">
    <property type="entry name" value="Peripla_BP_I"/>
</dbReference>
<dbReference type="PANTHER" id="PTHR30146">
    <property type="entry name" value="LACI-RELATED TRANSCRIPTIONAL REPRESSOR"/>
    <property type="match status" value="1"/>
</dbReference>
<evidence type="ECO:0000313" key="7">
    <source>
        <dbReference type="Proteomes" id="UP000681162"/>
    </source>
</evidence>
<dbReference type="RefSeq" id="WP_212938071.1">
    <property type="nucleotide sequence ID" value="NZ_BORR01000002.1"/>
</dbReference>
<dbReference type="GO" id="GO:0000976">
    <property type="term" value="F:transcription cis-regulatory region binding"/>
    <property type="evidence" value="ECO:0007669"/>
    <property type="project" value="TreeGrafter"/>
</dbReference>
<evidence type="ECO:0000259" key="4">
    <source>
        <dbReference type="PROSITE" id="PS50932"/>
    </source>
</evidence>
<protein>
    <submittedName>
        <fullName evidence="6">LacI family transcriptional regulator</fullName>
    </submittedName>
</protein>
<keyword evidence="2" id="KW-0238">DNA-binding</keyword>
<dbReference type="SUPFAM" id="SSF47413">
    <property type="entry name" value="lambda repressor-like DNA-binding domains"/>
    <property type="match status" value="1"/>
</dbReference>
<dbReference type="AlphaFoldDB" id="A0A919XMB4"/>
<evidence type="ECO:0000256" key="2">
    <source>
        <dbReference type="ARBA" id="ARBA00023125"/>
    </source>
</evidence>
<keyword evidence="7" id="KW-1185">Reference proteome</keyword>
<dbReference type="InterPro" id="IPR001387">
    <property type="entry name" value="Cro/C1-type_HTH"/>
</dbReference>
<dbReference type="InterPro" id="IPR000843">
    <property type="entry name" value="HTH_LacI"/>
</dbReference>
<dbReference type="InterPro" id="IPR046335">
    <property type="entry name" value="LacI/GalR-like_sensor"/>
</dbReference>
<dbReference type="Proteomes" id="UP000681162">
    <property type="component" value="Unassembled WGS sequence"/>
</dbReference>
<proteinExistence type="predicted"/>
<keyword evidence="1" id="KW-0805">Transcription regulation</keyword>
<gene>
    <name evidence="6" type="ORF">J41TS12_05030</name>
</gene>
<dbReference type="EMBL" id="BORR01000002">
    <property type="protein sequence ID" value="GIO35642.1"/>
    <property type="molecule type" value="Genomic_DNA"/>
</dbReference>
<feature type="domain" description="HTH cro/C1-type" evidence="5">
    <location>
        <begin position="3"/>
        <end position="49"/>
    </location>
</feature>
<evidence type="ECO:0000313" key="6">
    <source>
        <dbReference type="EMBL" id="GIO35642.1"/>
    </source>
</evidence>
<feature type="domain" description="HTH lacI-type" evidence="4">
    <location>
        <begin position="5"/>
        <end position="59"/>
    </location>
</feature>
<dbReference type="CDD" id="cd01392">
    <property type="entry name" value="HTH_LacI"/>
    <property type="match status" value="1"/>
</dbReference>
<dbReference type="SMART" id="SM00354">
    <property type="entry name" value="HTH_LACI"/>
    <property type="match status" value="1"/>
</dbReference>
<evidence type="ECO:0000259" key="5">
    <source>
        <dbReference type="PROSITE" id="PS50943"/>
    </source>
</evidence>
<dbReference type="PANTHER" id="PTHR30146:SF109">
    <property type="entry name" value="HTH-TYPE TRANSCRIPTIONAL REGULATOR GALS"/>
    <property type="match status" value="1"/>
</dbReference>
<reference evidence="6 7" key="1">
    <citation type="submission" date="2021-03" db="EMBL/GenBank/DDBJ databases">
        <title>Antimicrobial resistance genes in bacteria isolated from Japanese honey, and their potential for conferring macrolide and lincosamide resistance in the American foulbrood pathogen Paenibacillus larvae.</title>
        <authorList>
            <person name="Okamoto M."/>
            <person name="Kumagai M."/>
            <person name="Kanamori H."/>
            <person name="Takamatsu D."/>
        </authorList>
    </citation>
    <scope>NUCLEOTIDE SEQUENCE [LARGE SCALE GENOMIC DNA]</scope>
    <source>
        <strain evidence="6 7">J41TS12</strain>
    </source>
</reference>
<dbReference type="InterPro" id="IPR010982">
    <property type="entry name" value="Lambda_DNA-bd_dom_sf"/>
</dbReference>
<keyword evidence="3" id="KW-0804">Transcription</keyword>
<evidence type="ECO:0000256" key="1">
    <source>
        <dbReference type="ARBA" id="ARBA00023015"/>
    </source>
</evidence>
<accession>A0A919XMB4</accession>
<dbReference type="Pfam" id="PF00356">
    <property type="entry name" value="LacI"/>
    <property type="match status" value="1"/>
</dbReference>
<dbReference type="SUPFAM" id="SSF53822">
    <property type="entry name" value="Periplasmic binding protein-like I"/>
    <property type="match status" value="1"/>
</dbReference>
<dbReference type="PROSITE" id="PS50932">
    <property type="entry name" value="HTH_LACI_2"/>
    <property type="match status" value="1"/>
</dbReference>